<accession>A0ABT0YUU1</accession>
<organism evidence="1 2">
    <name type="scientific">Caldimonas mangrovi</name>
    <dbReference type="NCBI Taxonomy" id="2944811"/>
    <lineage>
        <taxon>Bacteria</taxon>
        <taxon>Pseudomonadati</taxon>
        <taxon>Pseudomonadota</taxon>
        <taxon>Betaproteobacteria</taxon>
        <taxon>Burkholderiales</taxon>
        <taxon>Sphaerotilaceae</taxon>
        <taxon>Caldimonas</taxon>
    </lineage>
</organism>
<sequence length="558" mass="58991">MWQKAREAALRPVLATLNADCHTVDVSLGRAAVQAACDAAASAGKPLKLLPGSTGYLDIGSTQWSPKAAASAVPLTLFSDGNVEIRGTGNILLSVSLSLYNLKFKNRTPSGSPPTCLVLPTVSGQKDITVFGCDINTPGAAGIYCGGANTPPNTMGRWNYFEDCLYAALTFNLHNSEFSDNRSVMAIGGGGRHFFRNGGYRFKYLRNYCEGGVTGITGMFNHAVSGYVAVPSMQSFIDDVIDGNVIKLCSEEYIGYDVQTNTSAYHPGLTMTTVTGVEGTGANAPTLLCTWDGVTSISRFQPAPYRFAYVVGPAGHPHLGKYAQIWSLANVSGVIKMGLRGLDIGLHALKPSTGSAAGRRAGDQRMGELSQEDLATMTGAIVMVTDLAISPRITNNVLISKGFASRNTTVISLWGNTVGFTISGNRNIDLGTEPGNISYHGIRITTVSGVNAKPKAPDTSDCNWGNTQIAGKDLLQFPNAHGEVFNNDLGGLKMRCNNITYAGAGDNILAQYPVRIFNNLNVQGPGEIVSPWIGAGGVVHVSGAKCYDDSAAYVYANT</sequence>
<proteinExistence type="predicted"/>
<dbReference type="Proteomes" id="UP001165541">
    <property type="component" value="Unassembled WGS sequence"/>
</dbReference>
<reference evidence="1" key="1">
    <citation type="submission" date="2022-05" db="EMBL/GenBank/DDBJ databases">
        <title>Schlegelella sp. nov., isolated from mangrove soil.</title>
        <authorList>
            <person name="Liu Y."/>
            <person name="Ge X."/>
            <person name="Liu W."/>
        </authorList>
    </citation>
    <scope>NUCLEOTIDE SEQUENCE</scope>
    <source>
        <strain evidence="1">S2-27</strain>
    </source>
</reference>
<evidence type="ECO:0008006" key="3">
    <source>
        <dbReference type="Google" id="ProtNLM"/>
    </source>
</evidence>
<dbReference type="RefSeq" id="WP_251781000.1">
    <property type="nucleotide sequence ID" value="NZ_JAMKFE010000020.1"/>
</dbReference>
<gene>
    <name evidence="1" type="ORF">M8A51_23545</name>
</gene>
<name>A0ABT0YUU1_9BURK</name>
<dbReference type="EMBL" id="JAMKFE010000020">
    <property type="protein sequence ID" value="MCM5682515.1"/>
    <property type="molecule type" value="Genomic_DNA"/>
</dbReference>
<dbReference type="InterPro" id="IPR011050">
    <property type="entry name" value="Pectin_lyase_fold/virulence"/>
</dbReference>
<evidence type="ECO:0000313" key="1">
    <source>
        <dbReference type="EMBL" id="MCM5682515.1"/>
    </source>
</evidence>
<evidence type="ECO:0000313" key="2">
    <source>
        <dbReference type="Proteomes" id="UP001165541"/>
    </source>
</evidence>
<dbReference type="SUPFAM" id="SSF51126">
    <property type="entry name" value="Pectin lyase-like"/>
    <property type="match status" value="1"/>
</dbReference>
<comment type="caution">
    <text evidence="1">The sequence shown here is derived from an EMBL/GenBank/DDBJ whole genome shotgun (WGS) entry which is preliminary data.</text>
</comment>
<keyword evidence="2" id="KW-1185">Reference proteome</keyword>
<protein>
    <recommendedName>
        <fullName evidence="3">Pectate lyase superfamily protein domain-containing protein</fullName>
    </recommendedName>
</protein>